<reference evidence="1" key="2">
    <citation type="submission" date="2023-01" db="EMBL/GenBank/DDBJ databases">
        <authorList>
            <person name="Sun Q."/>
            <person name="Evtushenko L."/>
        </authorList>
    </citation>
    <scope>NUCLEOTIDE SEQUENCE</scope>
    <source>
        <strain evidence="1">VKM B-1499</strain>
    </source>
</reference>
<name>A0ABQ5TCS4_9CAUL</name>
<dbReference type="Proteomes" id="UP001143509">
    <property type="component" value="Unassembled WGS sequence"/>
</dbReference>
<accession>A0ABQ5TCS4</accession>
<dbReference type="EMBL" id="BSFD01000011">
    <property type="protein sequence ID" value="GLK50116.1"/>
    <property type="molecule type" value="Genomic_DNA"/>
</dbReference>
<proteinExistence type="predicted"/>
<organism evidence="1 2">
    <name type="scientific">Brevundimonas intermedia</name>
    <dbReference type="NCBI Taxonomy" id="74315"/>
    <lineage>
        <taxon>Bacteria</taxon>
        <taxon>Pseudomonadati</taxon>
        <taxon>Pseudomonadota</taxon>
        <taxon>Alphaproteobacteria</taxon>
        <taxon>Caulobacterales</taxon>
        <taxon>Caulobacteraceae</taxon>
        <taxon>Brevundimonas</taxon>
    </lineage>
</organism>
<gene>
    <name evidence="1" type="ORF">GCM10017620_30900</name>
</gene>
<sequence length="81" mass="9290">MSGVQCFDQRYRSRGDAAARRKEHFRIVIPKLANGLRHDRRIELIAYSQHASIQPPDTALAEIVAMERLSRGLTARTCQRQ</sequence>
<evidence type="ECO:0000313" key="1">
    <source>
        <dbReference type="EMBL" id="GLK50116.1"/>
    </source>
</evidence>
<evidence type="ECO:0000313" key="2">
    <source>
        <dbReference type="Proteomes" id="UP001143509"/>
    </source>
</evidence>
<reference evidence="1" key="1">
    <citation type="journal article" date="2014" name="Int. J. Syst. Evol. Microbiol.">
        <title>Complete genome of a new Firmicutes species belonging to the dominant human colonic microbiota ('Ruminococcus bicirculans') reveals two chromosomes and a selective capacity to utilize plant glucans.</title>
        <authorList>
            <consortium name="NISC Comparative Sequencing Program"/>
            <person name="Wegmann U."/>
            <person name="Louis P."/>
            <person name="Goesmann A."/>
            <person name="Henrissat B."/>
            <person name="Duncan S.H."/>
            <person name="Flint H.J."/>
        </authorList>
    </citation>
    <scope>NUCLEOTIDE SEQUENCE</scope>
    <source>
        <strain evidence="1">VKM B-1499</strain>
    </source>
</reference>
<keyword evidence="2" id="KW-1185">Reference proteome</keyword>
<comment type="caution">
    <text evidence="1">The sequence shown here is derived from an EMBL/GenBank/DDBJ whole genome shotgun (WGS) entry which is preliminary data.</text>
</comment>
<protein>
    <submittedName>
        <fullName evidence="1">Uncharacterized protein</fullName>
    </submittedName>
</protein>